<evidence type="ECO:0000256" key="4">
    <source>
        <dbReference type="ARBA" id="ARBA00022679"/>
    </source>
</evidence>
<keyword evidence="2" id="KW-0285">Flavoprotein</keyword>
<evidence type="ECO:0000259" key="8">
    <source>
        <dbReference type="SMART" id="SM00904"/>
    </source>
</evidence>
<dbReference type="InterPro" id="IPR015865">
    <property type="entry name" value="Riboflavin_kinase_bac/euk"/>
</dbReference>
<name>A0A0M5KCB2_9MOLU</name>
<dbReference type="SMART" id="SM00904">
    <property type="entry name" value="Flavokinase"/>
    <property type="match status" value="1"/>
</dbReference>
<dbReference type="GO" id="GO:0008531">
    <property type="term" value="F:riboflavin kinase activity"/>
    <property type="evidence" value="ECO:0007669"/>
    <property type="project" value="UniProtKB-EC"/>
</dbReference>
<evidence type="ECO:0000256" key="7">
    <source>
        <dbReference type="ARBA" id="ARBA00047880"/>
    </source>
</evidence>
<dbReference type="EC" id="2.7.1.26" evidence="1"/>
<keyword evidence="5" id="KW-0547">Nucleotide-binding</keyword>
<dbReference type="InterPro" id="IPR023468">
    <property type="entry name" value="Riboflavin_kinase"/>
</dbReference>
<evidence type="ECO:0000256" key="1">
    <source>
        <dbReference type="ARBA" id="ARBA00012105"/>
    </source>
</evidence>
<dbReference type="SUPFAM" id="SSF82114">
    <property type="entry name" value="Riboflavin kinase-like"/>
    <property type="match status" value="1"/>
</dbReference>
<accession>A0A0M5KCB2</accession>
<dbReference type="Pfam" id="PF01687">
    <property type="entry name" value="Flavokinase"/>
    <property type="match status" value="1"/>
</dbReference>
<dbReference type="GO" id="GO:0005524">
    <property type="term" value="F:ATP binding"/>
    <property type="evidence" value="ECO:0007669"/>
    <property type="project" value="UniProtKB-KW"/>
</dbReference>
<reference evidence="9 10" key="1">
    <citation type="journal article" date="2015" name="Genome Announc.">
        <title>Complete Genome Sequence of Spiroplasma cantharicola CC-1T (DSM 21588), a Bacterium Isolated from Soldier Beetle (Cantharis carolinus).</title>
        <authorList>
            <person name="Lo W.S."/>
            <person name="Liu P.Y."/>
            <person name="Kuo C.H."/>
        </authorList>
    </citation>
    <scope>NUCLEOTIDE SEQUENCE [LARGE SCALE GENOMIC DNA]</scope>
    <source>
        <strain evidence="9 10">CC-1</strain>
    </source>
</reference>
<dbReference type="PANTHER" id="PTHR22749">
    <property type="entry name" value="RIBOFLAVIN KINASE/FMN ADENYLYLTRANSFERASE"/>
    <property type="match status" value="1"/>
</dbReference>
<evidence type="ECO:0000256" key="6">
    <source>
        <dbReference type="ARBA" id="ARBA00022840"/>
    </source>
</evidence>
<evidence type="ECO:0000256" key="2">
    <source>
        <dbReference type="ARBA" id="ARBA00022630"/>
    </source>
</evidence>
<evidence type="ECO:0000256" key="3">
    <source>
        <dbReference type="ARBA" id="ARBA00022643"/>
    </source>
</evidence>
<keyword evidence="6" id="KW-0067">ATP-binding</keyword>
<dbReference type="PATRIC" id="fig|362837.3.peg.531"/>
<dbReference type="EMBL" id="CP012622">
    <property type="protein sequence ID" value="ALD66426.1"/>
    <property type="molecule type" value="Genomic_DNA"/>
</dbReference>
<dbReference type="RefSeq" id="WP_053946185.1">
    <property type="nucleotide sequence ID" value="NZ_CP012622.1"/>
</dbReference>
<dbReference type="STRING" id="362837.SCANT_v1c05200"/>
<dbReference type="Gene3D" id="2.40.30.30">
    <property type="entry name" value="Riboflavin kinase-like"/>
    <property type="match status" value="1"/>
</dbReference>
<keyword evidence="4" id="KW-0808">Transferase</keyword>
<keyword evidence="3" id="KW-0288">FMN</keyword>
<evidence type="ECO:0000313" key="10">
    <source>
        <dbReference type="Proteomes" id="UP000063919"/>
    </source>
</evidence>
<evidence type="ECO:0000256" key="5">
    <source>
        <dbReference type="ARBA" id="ARBA00022741"/>
    </source>
</evidence>
<protein>
    <recommendedName>
        <fullName evidence="1">riboflavin kinase</fullName>
        <ecNumber evidence="1">2.7.1.26</ecNumber>
    </recommendedName>
</protein>
<organism evidence="9 10">
    <name type="scientific">Spiroplasma cantharicola</name>
    <dbReference type="NCBI Taxonomy" id="362837"/>
    <lineage>
        <taxon>Bacteria</taxon>
        <taxon>Bacillati</taxon>
        <taxon>Mycoplasmatota</taxon>
        <taxon>Mollicutes</taxon>
        <taxon>Entomoplasmatales</taxon>
        <taxon>Spiroplasmataceae</taxon>
        <taxon>Spiroplasma</taxon>
    </lineage>
</organism>
<dbReference type="GO" id="GO:0009231">
    <property type="term" value="P:riboflavin biosynthetic process"/>
    <property type="evidence" value="ECO:0007669"/>
    <property type="project" value="InterPro"/>
</dbReference>
<dbReference type="Proteomes" id="UP000063919">
    <property type="component" value="Chromosome"/>
</dbReference>
<proteinExistence type="predicted"/>
<keyword evidence="10" id="KW-1185">Reference proteome</keyword>
<dbReference type="KEGG" id="scj:SCANT_v1c05200"/>
<comment type="catalytic activity">
    <reaction evidence="7">
        <text>riboflavin + ATP = FMN + ADP + H(+)</text>
        <dbReference type="Rhea" id="RHEA:14357"/>
        <dbReference type="ChEBI" id="CHEBI:15378"/>
        <dbReference type="ChEBI" id="CHEBI:30616"/>
        <dbReference type="ChEBI" id="CHEBI:57986"/>
        <dbReference type="ChEBI" id="CHEBI:58210"/>
        <dbReference type="ChEBI" id="CHEBI:456216"/>
        <dbReference type="EC" id="2.7.1.26"/>
    </reaction>
</comment>
<dbReference type="GO" id="GO:0009398">
    <property type="term" value="P:FMN biosynthetic process"/>
    <property type="evidence" value="ECO:0007669"/>
    <property type="project" value="TreeGrafter"/>
</dbReference>
<dbReference type="AlphaFoldDB" id="A0A0M5KCB2"/>
<evidence type="ECO:0000313" key="9">
    <source>
        <dbReference type="EMBL" id="ALD66426.1"/>
    </source>
</evidence>
<feature type="domain" description="Riboflavin kinase" evidence="8">
    <location>
        <begin position="173"/>
        <end position="295"/>
    </location>
</feature>
<dbReference type="PANTHER" id="PTHR22749:SF6">
    <property type="entry name" value="RIBOFLAVIN KINASE"/>
    <property type="match status" value="1"/>
</dbReference>
<dbReference type="InterPro" id="IPR023465">
    <property type="entry name" value="Riboflavin_kinase_dom_sf"/>
</dbReference>
<gene>
    <name evidence="9" type="primary">ribC</name>
    <name evidence="9" type="synonym">ribF</name>
    <name evidence="9" type="ORF">SCANT_v1c05200</name>
</gene>
<keyword evidence="9" id="KW-0418">Kinase</keyword>
<sequence>MNNNTITFFYNNMTMIMLHLEKSVGLLADFENWSKSEDEQISLLKETALKENLKTTLFILSSREMNYGLWNSKNIIKKAELNKIDYVVFYQLNPMINTMDDLDLYQNISGFLNIKKMIVANNFLLKEASKFSTSFVKKCWKENAIIIEVKKTKDLEDNLILLKESKFKEFEKENNLNYEFTGRVSEGKKRGRTIGFPTINLITEEFIALSYGVYACDVYVESLDKHFLGSGCYWKNEMQQDVFEIFLIDFDKEIYGWKVEVRLIEKLRENIKVNGFDELKELLKKDLANTLKFKKHIK</sequence>